<dbReference type="AlphaFoldDB" id="A0AAN9GJT0"/>
<protein>
    <submittedName>
        <fullName evidence="2">Uncharacterized protein</fullName>
    </submittedName>
</protein>
<evidence type="ECO:0000256" key="1">
    <source>
        <dbReference type="SAM" id="MobiDB-lite"/>
    </source>
</evidence>
<reference evidence="2 3" key="1">
    <citation type="submission" date="2024-02" db="EMBL/GenBank/DDBJ databases">
        <title>Chromosome-scale genome assembly of the rough periwinkle Littorina saxatilis.</title>
        <authorList>
            <person name="De Jode A."/>
            <person name="Faria R."/>
            <person name="Formenti G."/>
            <person name="Sims Y."/>
            <person name="Smith T.P."/>
            <person name="Tracey A."/>
            <person name="Wood J.M.D."/>
            <person name="Zagrodzka Z.B."/>
            <person name="Johannesson K."/>
            <person name="Butlin R.K."/>
            <person name="Leder E.H."/>
        </authorList>
    </citation>
    <scope>NUCLEOTIDE SEQUENCE [LARGE SCALE GENOMIC DNA]</scope>
    <source>
        <strain evidence="2">Snail1</strain>
        <tissue evidence="2">Muscle</tissue>
    </source>
</reference>
<accession>A0AAN9GJT0</accession>
<organism evidence="2 3">
    <name type="scientific">Littorina saxatilis</name>
    <dbReference type="NCBI Taxonomy" id="31220"/>
    <lineage>
        <taxon>Eukaryota</taxon>
        <taxon>Metazoa</taxon>
        <taxon>Spiralia</taxon>
        <taxon>Lophotrochozoa</taxon>
        <taxon>Mollusca</taxon>
        <taxon>Gastropoda</taxon>
        <taxon>Caenogastropoda</taxon>
        <taxon>Littorinimorpha</taxon>
        <taxon>Littorinoidea</taxon>
        <taxon>Littorinidae</taxon>
        <taxon>Littorina</taxon>
    </lineage>
</organism>
<proteinExistence type="predicted"/>
<evidence type="ECO:0000313" key="3">
    <source>
        <dbReference type="Proteomes" id="UP001374579"/>
    </source>
</evidence>
<feature type="region of interest" description="Disordered" evidence="1">
    <location>
        <begin position="117"/>
        <end position="138"/>
    </location>
</feature>
<gene>
    <name evidence="2" type="ORF">V1264_011058</name>
</gene>
<dbReference type="EMBL" id="JBAMIC010000002">
    <property type="protein sequence ID" value="KAK7111423.1"/>
    <property type="molecule type" value="Genomic_DNA"/>
</dbReference>
<sequence>MSFYYTRVPKEEEKVEWWGFKKVNPHELTGILDRVTRPTYTSRMHNMECTQVHNNMYHNTNFLARRSPTACDRRRSASALPRNTNRRLNERELQRVVRRLRKPTVCFEARYDYLPEEELHPLPPRPSRPKSAPEEDRQKAFLQLSRPTTASRAKTLGDCTLCLDRDEVIKNNTLGPFEYDYGDEKTLPPEELEDIVDRISAPTFAHKKLRCPKIPKPMDEFRMRQRTPLASGLPRSKNVKEIVTRLYSPHKCRYGAPVATEITIFT</sequence>
<dbReference type="Proteomes" id="UP001374579">
    <property type="component" value="Unassembled WGS sequence"/>
</dbReference>
<keyword evidence="3" id="KW-1185">Reference proteome</keyword>
<evidence type="ECO:0000313" key="2">
    <source>
        <dbReference type="EMBL" id="KAK7111423.1"/>
    </source>
</evidence>
<comment type="caution">
    <text evidence="2">The sequence shown here is derived from an EMBL/GenBank/DDBJ whole genome shotgun (WGS) entry which is preliminary data.</text>
</comment>
<name>A0AAN9GJT0_9CAEN</name>